<keyword evidence="2" id="KW-1185">Reference proteome</keyword>
<dbReference type="Proteomes" id="UP001161247">
    <property type="component" value="Chromosome 7"/>
</dbReference>
<dbReference type="EMBL" id="OX459124">
    <property type="protein sequence ID" value="CAI9111784.1"/>
    <property type="molecule type" value="Genomic_DNA"/>
</dbReference>
<protein>
    <submittedName>
        <fullName evidence="1">OLC1v1012101C1</fullName>
    </submittedName>
</protein>
<sequence length="433" mass="49559">MDMRWFDSSLNSDTDFEEELYDALVYDRKDVFVCLLNDLTREEFDILNPLDWILCNDSVHCLEAVLNGETAGLFEIDVNSGPILHSAARYGATKITEFCLPPNEVQVNLGIDVDDDGLKGLLPLNLALRRLWFEIEGWRDRQSKESSEWISEPSPEEPERRLCKKDAEAVRLLASKTVEIEQELLKYLKEGKLLELTALLMFARDRVTPCLEGGSKTRDFVLQEIAALKIFIFRSTCDFDKGKLVFEAQKKKMEMEAVLLLLEIFDRVGDKIEAYLHCSEGDSEPDDVREVCWILKEAGFDAEFEILDEKNDSYSSGYHLSPWEDSYHSASCKAIGRRGFGTSAMAKKVGSRSDFSSQSFHHKHHHFVRASGDLESTTMDRMKGILSKLQLKKEYQDFGKSGRMSRASYLRECVLSAESRRRIVWITNKLGRV</sequence>
<name>A0AAV1DVR4_OLDCO</name>
<gene>
    <name evidence="1" type="ORF">OLC1_LOCUS19098</name>
</gene>
<evidence type="ECO:0000313" key="1">
    <source>
        <dbReference type="EMBL" id="CAI9111784.1"/>
    </source>
</evidence>
<accession>A0AAV1DVR4</accession>
<dbReference type="InterPro" id="IPR036770">
    <property type="entry name" value="Ankyrin_rpt-contain_sf"/>
</dbReference>
<dbReference type="SUPFAM" id="SSF48403">
    <property type="entry name" value="Ankyrin repeat"/>
    <property type="match status" value="1"/>
</dbReference>
<evidence type="ECO:0000313" key="2">
    <source>
        <dbReference type="Proteomes" id="UP001161247"/>
    </source>
</evidence>
<organism evidence="1 2">
    <name type="scientific">Oldenlandia corymbosa var. corymbosa</name>
    <dbReference type="NCBI Taxonomy" id="529605"/>
    <lineage>
        <taxon>Eukaryota</taxon>
        <taxon>Viridiplantae</taxon>
        <taxon>Streptophyta</taxon>
        <taxon>Embryophyta</taxon>
        <taxon>Tracheophyta</taxon>
        <taxon>Spermatophyta</taxon>
        <taxon>Magnoliopsida</taxon>
        <taxon>eudicotyledons</taxon>
        <taxon>Gunneridae</taxon>
        <taxon>Pentapetalae</taxon>
        <taxon>asterids</taxon>
        <taxon>lamiids</taxon>
        <taxon>Gentianales</taxon>
        <taxon>Rubiaceae</taxon>
        <taxon>Rubioideae</taxon>
        <taxon>Spermacoceae</taxon>
        <taxon>Hedyotis-Oldenlandia complex</taxon>
        <taxon>Oldenlandia</taxon>
    </lineage>
</organism>
<proteinExistence type="predicted"/>
<dbReference type="AlphaFoldDB" id="A0AAV1DVR4"/>
<reference evidence="1" key="1">
    <citation type="submission" date="2023-03" db="EMBL/GenBank/DDBJ databases">
        <authorList>
            <person name="Julca I."/>
        </authorList>
    </citation>
    <scope>NUCLEOTIDE SEQUENCE</scope>
</reference>